<sequence>MVDISLELNRSDYIDVRLTETELKEEVTMKLCEICCRTFSNSNALRLHQVKTHSLVRGESDFALFHRRRVSKDPKRHYYCPIVGCKYNNCSYFDSYKLLHQHFLKVHGEKHLRRKISMPVIVNFKINRTDWTSHLRRVCSEPNHRVNKSVQTNDMNTYYHNSFLQHASSQTTQRTNYDFYPAVLHEYCDFDCQAQIASGVEFGTQITPSDMLNEDLNTKQSKAHDDFEFEDIWRNNETQTSVFTGNDVLTQTATDLMDGWSMTDWDFLI</sequence>
<dbReference type="WBParaSite" id="TCLT_0000811701-mRNA-1">
    <property type="protein sequence ID" value="TCLT_0000811701-mRNA-1"/>
    <property type="gene ID" value="TCLT_0000811701"/>
</dbReference>
<dbReference type="Proteomes" id="UP000276776">
    <property type="component" value="Unassembled WGS sequence"/>
</dbReference>
<name>A0A0N5D547_THECL</name>
<dbReference type="SMART" id="SM00355">
    <property type="entry name" value="ZnF_C2H2"/>
    <property type="match status" value="2"/>
</dbReference>
<dbReference type="OrthoDB" id="5817791at2759"/>
<evidence type="ECO:0000259" key="2">
    <source>
        <dbReference type="PROSITE" id="PS50157"/>
    </source>
</evidence>
<feature type="domain" description="C2H2-type" evidence="2">
    <location>
        <begin position="30"/>
        <end position="58"/>
    </location>
</feature>
<organism evidence="5">
    <name type="scientific">Thelazia callipaeda</name>
    <name type="common">Oriental eyeworm</name>
    <name type="synonym">Parasitic nematode</name>
    <dbReference type="NCBI Taxonomy" id="103827"/>
    <lineage>
        <taxon>Eukaryota</taxon>
        <taxon>Metazoa</taxon>
        <taxon>Ecdysozoa</taxon>
        <taxon>Nematoda</taxon>
        <taxon>Chromadorea</taxon>
        <taxon>Rhabditida</taxon>
        <taxon>Spirurina</taxon>
        <taxon>Spiruromorpha</taxon>
        <taxon>Thelazioidea</taxon>
        <taxon>Thelaziidae</taxon>
        <taxon>Thelazia</taxon>
    </lineage>
</organism>
<dbReference type="GO" id="GO:0000976">
    <property type="term" value="F:transcription cis-regulatory region binding"/>
    <property type="evidence" value="ECO:0007669"/>
    <property type="project" value="InterPro"/>
</dbReference>
<evidence type="ECO:0000313" key="4">
    <source>
        <dbReference type="Proteomes" id="UP000276776"/>
    </source>
</evidence>
<dbReference type="AlphaFoldDB" id="A0A0N5D547"/>
<evidence type="ECO:0000313" key="3">
    <source>
        <dbReference type="EMBL" id="VDN05631.1"/>
    </source>
</evidence>
<dbReference type="GO" id="GO:0045944">
    <property type="term" value="P:positive regulation of transcription by RNA polymerase II"/>
    <property type="evidence" value="ECO:0007669"/>
    <property type="project" value="InterPro"/>
</dbReference>
<reference evidence="5" key="1">
    <citation type="submission" date="2017-02" db="UniProtKB">
        <authorList>
            <consortium name="WormBaseParasite"/>
        </authorList>
    </citation>
    <scope>IDENTIFICATION</scope>
</reference>
<keyword evidence="4" id="KW-1185">Reference proteome</keyword>
<dbReference type="InterPro" id="IPR013087">
    <property type="entry name" value="Znf_C2H2_type"/>
</dbReference>
<dbReference type="EMBL" id="UYYF01004584">
    <property type="protein sequence ID" value="VDN05631.1"/>
    <property type="molecule type" value="Genomic_DNA"/>
</dbReference>
<dbReference type="GO" id="GO:0005634">
    <property type="term" value="C:nucleus"/>
    <property type="evidence" value="ECO:0007669"/>
    <property type="project" value="TreeGrafter"/>
</dbReference>
<dbReference type="PROSITE" id="PS50157">
    <property type="entry name" value="ZINC_FINGER_C2H2_2"/>
    <property type="match status" value="1"/>
</dbReference>
<dbReference type="GO" id="GO:0000981">
    <property type="term" value="F:DNA-binding transcription factor activity, RNA polymerase II-specific"/>
    <property type="evidence" value="ECO:0007669"/>
    <property type="project" value="TreeGrafter"/>
</dbReference>
<dbReference type="GO" id="GO:0008270">
    <property type="term" value="F:zinc ion binding"/>
    <property type="evidence" value="ECO:0007669"/>
    <property type="project" value="UniProtKB-KW"/>
</dbReference>
<dbReference type="PANTHER" id="PTHR46664">
    <property type="entry name" value="ATM INTERACTOR"/>
    <property type="match status" value="1"/>
</dbReference>
<evidence type="ECO:0000313" key="5">
    <source>
        <dbReference type="WBParaSite" id="TCLT_0000811701-mRNA-1"/>
    </source>
</evidence>
<keyword evidence="1" id="KW-0479">Metal-binding</keyword>
<protein>
    <submittedName>
        <fullName evidence="5">C2H2-type domain-containing protein</fullName>
    </submittedName>
</protein>
<dbReference type="PROSITE" id="PS00028">
    <property type="entry name" value="ZINC_FINGER_C2H2_1"/>
    <property type="match status" value="1"/>
</dbReference>
<gene>
    <name evidence="3" type="ORF">TCLT_LOCUS8106</name>
</gene>
<evidence type="ECO:0000256" key="1">
    <source>
        <dbReference type="PROSITE-ProRule" id="PRU00042"/>
    </source>
</evidence>
<proteinExistence type="predicted"/>
<dbReference type="PANTHER" id="PTHR46664:SF1">
    <property type="entry name" value="ATM INTERACTOR"/>
    <property type="match status" value="1"/>
</dbReference>
<dbReference type="InterPro" id="IPR055303">
    <property type="entry name" value="ATMIN"/>
</dbReference>
<dbReference type="STRING" id="103827.A0A0N5D547"/>
<keyword evidence="1" id="KW-0863">Zinc-finger</keyword>
<reference evidence="3 4" key="2">
    <citation type="submission" date="2018-11" db="EMBL/GenBank/DDBJ databases">
        <authorList>
            <consortium name="Pathogen Informatics"/>
        </authorList>
    </citation>
    <scope>NUCLEOTIDE SEQUENCE [LARGE SCALE GENOMIC DNA]</scope>
</reference>
<keyword evidence="1" id="KW-0862">Zinc</keyword>
<accession>A0A0N5D547</accession>
<dbReference type="OMA" id="HQHFFKV"/>